<accession>A0A8T1C3W3</accession>
<evidence type="ECO:0000313" key="1">
    <source>
        <dbReference type="EMBL" id="KAG2916014.1"/>
    </source>
</evidence>
<dbReference type="AlphaFoldDB" id="A0A8T1C3W3"/>
<dbReference type="Proteomes" id="UP000736787">
    <property type="component" value="Unassembled WGS sequence"/>
</dbReference>
<dbReference type="EMBL" id="RCMK01000691">
    <property type="protein sequence ID" value="KAG2916014.1"/>
    <property type="molecule type" value="Genomic_DNA"/>
</dbReference>
<comment type="caution">
    <text evidence="1">The sequence shown here is derived from an EMBL/GenBank/DDBJ whole genome shotgun (WGS) entry which is preliminary data.</text>
</comment>
<organism evidence="1 2">
    <name type="scientific">Phytophthora cactorum</name>
    <dbReference type="NCBI Taxonomy" id="29920"/>
    <lineage>
        <taxon>Eukaryota</taxon>
        <taxon>Sar</taxon>
        <taxon>Stramenopiles</taxon>
        <taxon>Oomycota</taxon>
        <taxon>Peronosporomycetes</taxon>
        <taxon>Peronosporales</taxon>
        <taxon>Peronosporaceae</taxon>
        <taxon>Phytophthora</taxon>
    </lineage>
</organism>
<reference evidence="1" key="1">
    <citation type="submission" date="2018-10" db="EMBL/GenBank/DDBJ databases">
        <title>Effector identification in a new, highly contiguous assembly of the strawberry crown rot pathogen Phytophthora cactorum.</title>
        <authorList>
            <person name="Armitage A.D."/>
            <person name="Nellist C.F."/>
            <person name="Bates H."/>
            <person name="Vickerstaff R.J."/>
            <person name="Harrison R.J."/>
        </authorList>
    </citation>
    <scope>NUCLEOTIDE SEQUENCE</scope>
    <source>
        <strain evidence="1">4040</strain>
    </source>
</reference>
<proteinExistence type="predicted"/>
<protein>
    <submittedName>
        <fullName evidence="1">Uncharacterized protein</fullName>
    </submittedName>
</protein>
<evidence type="ECO:0000313" key="2">
    <source>
        <dbReference type="Proteomes" id="UP000736787"/>
    </source>
</evidence>
<sequence>MQHGFYLIIFTCLQYVHMIAGDVVSFSLGGFNALLSQLLENAIQVYTN</sequence>
<gene>
    <name evidence="1" type="ORF">PC117_g17843</name>
</gene>
<name>A0A8T1C3W3_9STRA</name>